<evidence type="ECO:0000256" key="3">
    <source>
        <dbReference type="ARBA" id="ARBA00023002"/>
    </source>
</evidence>
<keyword evidence="6" id="KW-1185">Reference proteome</keyword>
<dbReference type="EMBL" id="QNSF01000035">
    <property type="protein sequence ID" value="RBP85987.1"/>
    <property type="molecule type" value="Genomic_DNA"/>
</dbReference>
<evidence type="ECO:0000256" key="1">
    <source>
        <dbReference type="ARBA" id="ARBA00006484"/>
    </source>
</evidence>
<accession>A0A366JGQ8</accession>
<comment type="subunit">
    <text evidence="2">Homotetramer.</text>
</comment>
<dbReference type="PANTHER" id="PTHR43639">
    <property type="entry name" value="OXIDOREDUCTASE, SHORT-CHAIN DEHYDROGENASE/REDUCTASE FAMILY (AFU_ORTHOLOGUE AFUA_5G02870)"/>
    <property type="match status" value="1"/>
</dbReference>
<comment type="caution">
    <text evidence="5">The sequence shown here is derived from an EMBL/GenBank/DDBJ whole genome shotgun (WGS) entry which is preliminary data.</text>
</comment>
<dbReference type="Gene3D" id="3.40.50.720">
    <property type="entry name" value="NAD(P)-binding Rossmann-like Domain"/>
    <property type="match status" value="1"/>
</dbReference>
<evidence type="ECO:0000259" key="4">
    <source>
        <dbReference type="SMART" id="SM00822"/>
    </source>
</evidence>
<dbReference type="RefSeq" id="WP_113885732.1">
    <property type="nucleotide sequence ID" value="NZ_QNSF01000035.1"/>
</dbReference>
<name>A0A366JGQ8_CYTFI</name>
<dbReference type="PRINTS" id="PR00080">
    <property type="entry name" value="SDRFAMILY"/>
</dbReference>
<keyword evidence="3" id="KW-0560">Oxidoreductase</keyword>
<dbReference type="Proteomes" id="UP000252731">
    <property type="component" value="Unassembled WGS sequence"/>
</dbReference>
<proteinExistence type="inferred from homology"/>
<organism evidence="5 6">
    <name type="scientific">Cytobacillus firmus</name>
    <name type="common">Bacillus firmus</name>
    <dbReference type="NCBI Taxonomy" id="1399"/>
    <lineage>
        <taxon>Bacteria</taxon>
        <taxon>Bacillati</taxon>
        <taxon>Bacillota</taxon>
        <taxon>Bacilli</taxon>
        <taxon>Bacillales</taxon>
        <taxon>Bacillaceae</taxon>
        <taxon>Cytobacillus</taxon>
    </lineage>
</organism>
<evidence type="ECO:0000256" key="2">
    <source>
        <dbReference type="ARBA" id="ARBA00011881"/>
    </source>
</evidence>
<dbReference type="PRINTS" id="PR00081">
    <property type="entry name" value="GDHRDH"/>
</dbReference>
<dbReference type="SMART" id="SM00822">
    <property type="entry name" value="PKS_KR"/>
    <property type="match status" value="1"/>
</dbReference>
<reference evidence="5 6" key="1">
    <citation type="submission" date="2018-06" db="EMBL/GenBank/DDBJ databases">
        <title>Freshwater and sediment microbial communities from various areas in North America, analyzing microbe dynamics in response to fracking.</title>
        <authorList>
            <person name="Lamendella R."/>
        </authorList>
    </citation>
    <scope>NUCLEOTIDE SEQUENCE [LARGE SCALE GENOMIC DNA]</scope>
    <source>
        <strain evidence="5 6">14_TX</strain>
    </source>
</reference>
<dbReference type="InterPro" id="IPR036291">
    <property type="entry name" value="NAD(P)-bd_dom_sf"/>
</dbReference>
<dbReference type="InterPro" id="IPR020904">
    <property type="entry name" value="Sc_DH/Rdtase_CS"/>
</dbReference>
<dbReference type="Pfam" id="PF13561">
    <property type="entry name" value="adh_short_C2"/>
    <property type="match status" value="1"/>
</dbReference>
<dbReference type="AlphaFoldDB" id="A0A366JGQ8"/>
<dbReference type="InterPro" id="IPR002347">
    <property type="entry name" value="SDR_fam"/>
</dbReference>
<dbReference type="GO" id="GO:0016491">
    <property type="term" value="F:oxidoreductase activity"/>
    <property type="evidence" value="ECO:0007669"/>
    <property type="project" value="UniProtKB-KW"/>
</dbReference>
<evidence type="ECO:0000313" key="5">
    <source>
        <dbReference type="EMBL" id="RBP85987.1"/>
    </source>
</evidence>
<gene>
    <name evidence="5" type="ORF">DFO70_1353</name>
</gene>
<dbReference type="SUPFAM" id="SSF51735">
    <property type="entry name" value="NAD(P)-binding Rossmann-fold domains"/>
    <property type="match status" value="1"/>
</dbReference>
<dbReference type="PANTHER" id="PTHR43639:SF1">
    <property type="entry name" value="SHORT-CHAIN DEHYDROGENASE_REDUCTASE FAMILY PROTEIN"/>
    <property type="match status" value="1"/>
</dbReference>
<feature type="domain" description="Ketoreductase" evidence="4">
    <location>
        <begin position="7"/>
        <end position="186"/>
    </location>
</feature>
<dbReference type="OrthoDB" id="9803333at2"/>
<dbReference type="InterPro" id="IPR057326">
    <property type="entry name" value="KR_dom"/>
</dbReference>
<sequence>MESNLNKVALITGGSRGIGASIVRRLAEDGITVAFTYANSSNSSEELVNEIQNSGGRAYAIQANAENVNTTKEAVGKTIEKFGRINILINNAGIFESKMYDEFTMEEFDRMVAVNVRSVFEGVQAAAPHMSEGDRIITIGSVNANVTGFPGLSLYAMSKAAVAGMTRGLARDLASKGITVNNIQPGPVDTDMNPVDGSNAKLLKEFIALGRYGKATEIADLVAFLSSEQSGYITGASIDINGGFMI</sequence>
<dbReference type="PROSITE" id="PS00061">
    <property type="entry name" value="ADH_SHORT"/>
    <property type="match status" value="1"/>
</dbReference>
<comment type="similarity">
    <text evidence="1">Belongs to the short-chain dehydrogenases/reductases (SDR) family.</text>
</comment>
<evidence type="ECO:0000313" key="6">
    <source>
        <dbReference type="Proteomes" id="UP000252731"/>
    </source>
</evidence>
<dbReference type="GO" id="GO:0008206">
    <property type="term" value="P:bile acid metabolic process"/>
    <property type="evidence" value="ECO:0007669"/>
    <property type="project" value="UniProtKB-ARBA"/>
</dbReference>
<dbReference type="FunFam" id="3.40.50.720:FF:000084">
    <property type="entry name" value="Short-chain dehydrogenase reductase"/>
    <property type="match status" value="1"/>
</dbReference>
<protein>
    <submittedName>
        <fullName evidence="5">3-oxoacyl-[acyl-carrier protein] reductase</fullName>
    </submittedName>
</protein>